<dbReference type="SUPFAM" id="SSF48350">
    <property type="entry name" value="GTPase activation domain, GAP"/>
    <property type="match status" value="1"/>
</dbReference>
<dbReference type="PROSITE" id="PS50238">
    <property type="entry name" value="RHOGAP"/>
    <property type="match status" value="1"/>
</dbReference>
<proteinExistence type="predicted"/>
<keyword evidence="6" id="KW-1185">Reference proteome</keyword>
<dbReference type="GO" id="GO:0005096">
    <property type="term" value="F:GTPase activator activity"/>
    <property type="evidence" value="ECO:0007669"/>
    <property type="project" value="UniProtKB-KW"/>
</dbReference>
<dbReference type="PANTHER" id="PTHR23179:SF3">
    <property type="entry name" value="RHO GTPASE-ACTIVATING PROTEIN 20"/>
    <property type="match status" value="1"/>
</dbReference>
<feature type="compositionally biased region" description="Polar residues" evidence="3">
    <location>
        <begin position="1410"/>
        <end position="1421"/>
    </location>
</feature>
<dbReference type="GO" id="GO:0035023">
    <property type="term" value="P:regulation of Rho protein signal transduction"/>
    <property type="evidence" value="ECO:0007669"/>
    <property type="project" value="InterPro"/>
</dbReference>
<organism evidence="6 7">
    <name type="scientific">Hyalella azteca</name>
    <name type="common">Amphipod</name>
    <dbReference type="NCBI Taxonomy" id="294128"/>
    <lineage>
        <taxon>Eukaryota</taxon>
        <taxon>Metazoa</taxon>
        <taxon>Ecdysozoa</taxon>
        <taxon>Arthropoda</taxon>
        <taxon>Crustacea</taxon>
        <taxon>Multicrustacea</taxon>
        <taxon>Malacostraca</taxon>
        <taxon>Eumalacostraca</taxon>
        <taxon>Peracarida</taxon>
        <taxon>Amphipoda</taxon>
        <taxon>Senticaudata</taxon>
        <taxon>Talitrida</taxon>
        <taxon>Talitroidea</taxon>
        <taxon>Hyalellidae</taxon>
        <taxon>Hyalella</taxon>
    </lineage>
</organism>
<dbReference type="Gene3D" id="2.30.29.30">
    <property type="entry name" value="Pleckstrin-homology domain (PH domain)/Phosphotyrosine-binding domain (PTB)"/>
    <property type="match status" value="1"/>
</dbReference>
<dbReference type="Proteomes" id="UP000694843">
    <property type="component" value="Unplaced"/>
</dbReference>
<evidence type="ECO:0000259" key="5">
    <source>
        <dbReference type="PROSITE" id="PS50238"/>
    </source>
</evidence>
<dbReference type="Pfam" id="PF00788">
    <property type="entry name" value="RA"/>
    <property type="match status" value="1"/>
</dbReference>
<feature type="domain" description="Rho-GAP" evidence="5">
    <location>
        <begin position="420"/>
        <end position="607"/>
    </location>
</feature>
<dbReference type="Pfam" id="PF00620">
    <property type="entry name" value="RhoGAP"/>
    <property type="match status" value="1"/>
</dbReference>
<keyword evidence="1" id="KW-0343">GTPase activation</keyword>
<sequence length="1421" mass="158167">MKGLMRKRSTTAARLQRAFSAKGLRGQISDSPNNNNNNNNASNNDINYGINNSSVNSSINNGYPDAATDALSPHSNTSGHLSNMSPHNNISGHHNNMSPHNNTSGHHTNMSPHNNTSRHHNNGSLYHNDCSNSSVSMPRPKRHFIMETPVQFTTGVQSQERHLFLFSDLLLVAKSRSGGNFKLKEKVRVSEMWLSSCLEDVAEVSKSHDTSFVMGWPTTNVVATFSCVATKDLWYNKLAQVIAEEKESTPPTTNIQVSYYDPNTSADICKTVTVTSNTNARECINLILDHLEMRDADVTKFQLWVKSSLEDSPYPLIGHEFPFAIKYNCMRETMQDCDAEQCNNLYNNGSHSSGADVKCQFILRQERKPGLDGLNADSKKVSKKARKSPIRIHNVFKRSNSKGDSIDGAGPAPPGILFGHSLGKLFAANGSALPKPIMDMLMQLFQKGPFTVGIFRKSANARLVRELREKLDSGCPSDLSSTNITAVAAILKEFLRSLPDSLLCSQFYDEWLEIPSLSSVRDQISHTLLLCSRLPRANLLLLQHFLCILHHIARRSSQNMMPPSNLAVCVGPSLLWPSSPIVAFNPETSKQAPSVIEFLIERFGEVFGEAMLRIMGDPPEQDSARQDSGAEESDSLHSGHSLHSCNGRRDDSSIDSLERDLEGELSPLPRKDKMSLTNLSRDSGLTMSDTQLYTPDEEESESTSSGHSSGDKNAPYPDHRNVERVQHYPAPNNPNAIYTAVCRRSDKSNGYDEHENYYATPSREHTRVHITYSTPNYAVGNKDYSLQTYSPERLSDNSRMTYENDSIYSVPSTDPSHKQVLEIENVNSNFQRDDPMRRKSNLRKAYKTNNVEHGLIRTTSEESLLSKYNNHEYGMSLGASGTTNLRSPSAERTRSPATIEYDDSANFITRDSPLRRSRSAHYLAEVRKEKLKDNSENLMSISRSASQDTVSWLRSRSTSNIQDEVDRSYDSSTLSDDDSTPHVSRSNSRGKECGSGSNGHWDPQTPSDSGNSRNSSFKSERTGSVCTVISAGSCSTLSSNPPSYEEALNRRSIMLQHQQQQNSGSPSQFNDHSIREEKVKSARAKKLYADSLRLYQEEKVFGDIVRASPAHTLDVDEVDCPPPLPPKGDPPPLPPKQRSSRRMSSENSNKLKHLPPVHVETTSRKKQSSLSLNSSVGPTMHKTIIYTDVGPPNLPPKERTVIEVVESTNDRDRTVRTVAQPVVEKKSIETQTDDCDLDDDDDIRDDDSPTSDAWMSDHVTSVQVPDSTYNNYNINSVSASSNGNSKSSTKRSRGRPRRRDSSASQRSRSVPSRDSAIHPSSSDSEDDEWEFPHEYPGAVNYGLRDFANYEPELRQEISWSVSQLRAIFGESLKGAKVHPPPYRPPPIAGRAPITSYHLGAKDNFCRKSSRPQSSYGEESYV</sequence>
<dbReference type="SUPFAM" id="SSF50729">
    <property type="entry name" value="PH domain-like"/>
    <property type="match status" value="1"/>
</dbReference>
<dbReference type="GO" id="GO:0007165">
    <property type="term" value="P:signal transduction"/>
    <property type="evidence" value="ECO:0007669"/>
    <property type="project" value="InterPro"/>
</dbReference>
<dbReference type="PROSITE" id="PS50200">
    <property type="entry name" value="RA"/>
    <property type="match status" value="1"/>
</dbReference>
<feature type="compositionally biased region" description="Acidic residues" evidence="3">
    <location>
        <begin position="1231"/>
        <end position="1249"/>
    </location>
</feature>
<dbReference type="CDD" id="cd04402">
    <property type="entry name" value="RhoGAP_ARHGAP20"/>
    <property type="match status" value="1"/>
</dbReference>
<feature type="compositionally biased region" description="Polar residues" evidence="3">
    <location>
        <begin position="73"/>
        <end position="115"/>
    </location>
</feature>
<dbReference type="SMART" id="SM00324">
    <property type="entry name" value="RhoGAP"/>
    <property type="match status" value="1"/>
</dbReference>
<evidence type="ECO:0000256" key="1">
    <source>
        <dbReference type="ARBA" id="ARBA00022468"/>
    </source>
</evidence>
<dbReference type="PANTHER" id="PTHR23179">
    <property type="entry name" value="T-CELL ACTIVATION RHO GTPASE ACTIVATING PROTEIN-RELATED"/>
    <property type="match status" value="1"/>
</dbReference>
<feature type="compositionally biased region" description="Polar residues" evidence="3">
    <location>
        <begin position="122"/>
        <end position="135"/>
    </location>
</feature>
<feature type="compositionally biased region" description="Low complexity" evidence="3">
    <location>
        <begin position="1302"/>
        <end position="1313"/>
    </location>
</feature>
<dbReference type="Gene3D" id="1.10.555.10">
    <property type="entry name" value="Rho GTPase activation protein"/>
    <property type="match status" value="1"/>
</dbReference>
<feature type="compositionally biased region" description="Basic residues" evidence="3">
    <location>
        <begin position="1288"/>
        <end position="1298"/>
    </location>
</feature>
<evidence type="ECO:0000256" key="3">
    <source>
        <dbReference type="SAM" id="MobiDB-lite"/>
    </source>
</evidence>
<dbReference type="CDD" id="cd13319">
    <property type="entry name" value="PH_RARhoGAP"/>
    <property type="match status" value="1"/>
</dbReference>
<feature type="compositionally biased region" description="Low complexity" evidence="3">
    <location>
        <begin position="28"/>
        <end position="63"/>
    </location>
</feature>
<dbReference type="Pfam" id="PF22286">
    <property type="entry name" value="RHG20_PH"/>
    <property type="match status" value="1"/>
</dbReference>
<evidence type="ECO:0000313" key="7">
    <source>
        <dbReference type="RefSeq" id="XP_018014556.1"/>
    </source>
</evidence>
<feature type="region of interest" description="Disordered" evidence="3">
    <location>
        <begin position="19"/>
        <end position="135"/>
    </location>
</feature>
<accession>A0A8B7NMY5</accession>
<dbReference type="GeneID" id="108671514"/>
<feature type="region of interest" description="Disordered" evidence="3">
    <location>
        <begin position="616"/>
        <end position="719"/>
    </location>
</feature>
<dbReference type="OMA" id="VERWKIF"/>
<evidence type="ECO:0000259" key="4">
    <source>
        <dbReference type="PROSITE" id="PS50200"/>
    </source>
</evidence>
<feature type="domain" description="Ras-associating" evidence="4">
    <location>
        <begin position="251"/>
        <end position="368"/>
    </location>
</feature>
<name>A0A8B7NMY5_HYAAZ</name>
<dbReference type="InterPro" id="IPR000198">
    <property type="entry name" value="RhoGAP_dom"/>
</dbReference>
<keyword evidence="2" id="KW-0597">Phosphoprotein</keyword>
<dbReference type="InterPro" id="IPR008936">
    <property type="entry name" value="Rho_GTPase_activation_prot"/>
</dbReference>
<feature type="compositionally biased region" description="Polar residues" evidence="3">
    <location>
        <begin position="1004"/>
        <end position="1019"/>
    </location>
</feature>
<dbReference type="FunFam" id="2.30.29.30:FF:000217">
    <property type="entry name" value="Rho GTPase activating protein 20"/>
    <property type="match status" value="1"/>
</dbReference>
<reference evidence="7" key="1">
    <citation type="submission" date="2025-08" db="UniProtKB">
        <authorList>
            <consortium name="RefSeq"/>
        </authorList>
    </citation>
    <scope>IDENTIFICATION</scope>
    <source>
        <tissue evidence="7">Whole organism</tissue>
    </source>
</reference>
<feature type="region of interest" description="Disordered" evidence="3">
    <location>
        <begin position="1114"/>
        <end position="1176"/>
    </location>
</feature>
<feature type="region of interest" description="Disordered" evidence="3">
    <location>
        <begin position="1401"/>
        <end position="1421"/>
    </location>
</feature>
<feature type="compositionally biased region" description="Pro residues" evidence="3">
    <location>
        <begin position="1120"/>
        <end position="1135"/>
    </location>
</feature>
<dbReference type="InterPro" id="IPR047887">
    <property type="entry name" value="ARHGAP20_PH"/>
</dbReference>
<feature type="region of interest" description="Disordered" evidence="3">
    <location>
        <begin position="879"/>
        <end position="898"/>
    </location>
</feature>
<feature type="compositionally biased region" description="Low complexity" evidence="3">
    <location>
        <begin position="1276"/>
        <end position="1287"/>
    </location>
</feature>
<evidence type="ECO:0000313" key="6">
    <source>
        <dbReference type="Proteomes" id="UP000694843"/>
    </source>
</evidence>
<dbReference type="InterPro" id="IPR000159">
    <property type="entry name" value="RA_dom"/>
</dbReference>
<gene>
    <name evidence="7" type="primary">LOC108671514</name>
</gene>
<dbReference type="RefSeq" id="XP_018014556.1">
    <property type="nucleotide sequence ID" value="XM_018159067.2"/>
</dbReference>
<evidence type="ECO:0000256" key="2">
    <source>
        <dbReference type="ARBA" id="ARBA00022553"/>
    </source>
</evidence>
<feature type="compositionally biased region" description="Polar residues" evidence="3">
    <location>
        <begin position="675"/>
        <end position="693"/>
    </location>
</feature>
<feature type="region of interest" description="Disordered" evidence="3">
    <location>
        <begin position="1208"/>
        <end position="1333"/>
    </location>
</feature>
<dbReference type="KEGG" id="hazt:108671514"/>
<feature type="compositionally biased region" description="Polar residues" evidence="3">
    <location>
        <begin position="1250"/>
        <end position="1275"/>
    </location>
</feature>
<dbReference type="InterPro" id="IPR011993">
    <property type="entry name" value="PH-like_dom_sf"/>
</dbReference>
<feature type="compositionally biased region" description="Basic and acidic residues" evidence="3">
    <location>
        <begin position="647"/>
        <end position="662"/>
    </location>
</feature>
<feature type="region of interest" description="Disordered" evidence="3">
    <location>
        <begin position="963"/>
        <end position="1019"/>
    </location>
</feature>
<dbReference type="InterPro" id="IPR047886">
    <property type="entry name" value="ARHGAP20-like_RhoGAP"/>
</dbReference>
<dbReference type="OrthoDB" id="27389at2759"/>
<protein>
    <submittedName>
        <fullName evidence="7">Uncharacterized protein LOC108671514</fullName>
    </submittedName>
</protein>